<evidence type="ECO:0000313" key="3">
    <source>
        <dbReference type="EMBL" id="MDR7193922.1"/>
    </source>
</evidence>
<dbReference type="Gene3D" id="3.30.1360.200">
    <property type="match status" value="1"/>
</dbReference>
<reference evidence="3 4" key="1">
    <citation type="submission" date="2023-07" db="EMBL/GenBank/DDBJ databases">
        <title>Sorghum-associated microbial communities from plants grown in Nebraska, USA.</title>
        <authorList>
            <person name="Schachtman D."/>
        </authorList>
    </citation>
    <scope>NUCLEOTIDE SEQUENCE [LARGE SCALE GENOMIC DNA]</scope>
    <source>
        <strain evidence="3 4">4099</strain>
    </source>
</reference>
<accession>A0ABU1XYT1</accession>
<feature type="chain" id="PRO_5046078622" evidence="1">
    <location>
        <begin position="19"/>
        <end position="163"/>
    </location>
</feature>
<dbReference type="EMBL" id="JAVDWO010000011">
    <property type="protein sequence ID" value="MDR7193922.1"/>
    <property type="molecule type" value="Genomic_DNA"/>
</dbReference>
<dbReference type="Proteomes" id="UP001256588">
    <property type="component" value="Unassembled WGS sequence"/>
</dbReference>
<organism evidence="3 4">
    <name type="scientific">Luteimonas terrae</name>
    <dbReference type="NCBI Taxonomy" id="1530191"/>
    <lineage>
        <taxon>Bacteria</taxon>
        <taxon>Pseudomonadati</taxon>
        <taxon>Pseudomonadota</taxon>
        <taxon>Gammaproteobacteria</taxon>
        <taxon>Lysobacterales</taxon>
        <taxon>Lysobacteraceae</taxon>
        <taxon>Luteimonas</taxon>
    </lineage>
</organism>
<keyword evidence="4" id="KW-1185">Reference proteome</keyword>
<feature type="signal peptide" evidence="1">
    <location>
        <begin position="1"/>
        <end position="18"/>
    </location>
</feature>
<name>A0ABU1XYT1_9GAMM</name>
<evidence type="ECO:0000259" key="2">
    <source>
        <dbReference type="Pfam" id="PF22599"/>
    </source>
</evidence>
<dbReference type="RefSeq" id="WP_310236604.1">
    <property type="nucleotide sequence ID" value="NZ_JAVDWO010000011.1"/>
</dbReference>
<dbReference type="Pfam" id="PF22599">
    <property type="entry name" value="SecDF_P1_head"/>
    <property type="match status" value="1"/>
</dbReference>
<dbReference type="PROSITE" id="PS51257">
    <property type="entry name" value="PROKAR_LIPOPROTEIN"/>
    <property type="match status" value="1"/>
</dbReference>
<gene>
    <name evidence="3" type="ORF">J2W68_002663</name>
</gene>
<keyword evidence="1" id="KW-0732">Signal</keyword>
<evidence type="ECO:0000256" key="1">
    <source>
        <dbReference type="SAM" id="SignalP"/>
    </source>
</evidence>
<sequence>MPSLAFRALLIIATLAIAACSNATPVADGPRYRDIEFHVGAYDPVQPGTPHTPVPGERAWTTSDDRTVHLVHALTIPGAEIQSLSVNSDATPTVDVALTSDGSAGLRDLTEANVGKVLGIVIGEHLVSAPTIGAPVGQRFQVQTASAQQAQAMVDTLTNTPVE</sequence>
<feature type="domain" description="SecDF P1 head subdomain" evidence="2">
    <location>
        <begin position="65"/>
        <end position="153"/>
    </location>
</feature>
<dbReference type="InterPro" id="IPR054384">
    <property type="entry name" value="SecDF_P1_head"/>
</dbReference>
<protein>
    <submittedName>
        <fullName evidence="3">Preprotein translocase subunit SecD</fullName>
    </submittedName>
</protein>
<evidence type="ECO:0000313" key="4">
    <source>
        <dbReference type="Proteomes" id="UP001256588"/>
    </source>
</evidence>
<proteinExistence type="predicted"/>
<comment type="caution">
    <text evidence="3">The sequence shown here is derived from an EMBL/GenBank/DDBJ whole genome shotgun (WGS) entry which is preliminary data.</text>
</comment>